<feature type="transmembrane region" description="Helical" evidence="1">
    <location>
        <begin position="15"/>
        <end position="39"/>
    </location>
</feature>
<proteinExistence type="predicted"/>
<keyword evidence="1" id="KW-0812">Transmembrane</keyword>
<dbReference type="RefSeq" id="WP_078713943.1">
    <property type="nucleotide sequence ID" value="NZ_FUYG01000003.1"/>
</dbReference>
<accession>A0A1T4XR26</accession>
<dbReference type="Proteomes" id="UP000189735">
    <property type="component" value="Unassembled WGS sequence"/>
</dbReference>
<evidence type="ECO:0008006" key="4">
    <source>
        <dbReference type="Google" id="ProtNLM"/>
    </source>
</evidence>
<keyword evidence="1" id="KW-0472">Membrane</keyword>
<dbReference type="EMBL" id="FUYG01000003">
    <property type="protein sequence ID" value="SKA91997.1"/>
    <property type="molecule type" value="Genomic_DNA"/>
</dbReference>
<organism evidence="2 3">
    <name type="scientific">Agreia bicolorata</name>
    <dbReference type="NCBI Taxonomy" id="110935"/>
    <lineage>
        <taxon>Bacteria</taxon>
        <taxon>Bacillati</taxon>
        <taxon>Actinomycetota</taxon>
        <taxon>Actinomycetes</taxon>
        <taxon>Micrococcales</taxon>
        <taxon>Microbacteriaceae</taxon>
        <taxon>Agreia</taxon>
    </lineage>
</organism>
<reference evidence="3" key="1">
    <citation type="submission" date="2017-02" db="EMBL/GenBank/DDBJ databases">
        <authorList>
            <person name="Varghese N."/>
            <person name="Submissions S."/>
        </authorList>
    </citation>
    <scope>NUCLEOTIDE SEQUENCE [LARGE SCALE GENOMIC DNA]</scope>
    <source>
        <strain evidence="3">VKM Ac-2052</strain>
    </source>
</reference>
<evidence type="ECO:0000313" key="2">
    <source>
        <dbReference type="EMBL" id="SKA91997.1"/>
    </source>
</evidence>
<gene>
    <name evidence="2" type="ORF">SAMN06295879_1581</name>
</gene>
<evidence type="ECO:0000313" key="3">
    <source>
        <dbReference type="Proteomes" id="UP000189735"/>
    </source>
</evidence>
<sequence>MTDKQTPPIRSSERILAFMIAGIIGASLLCFASFLIATLAGVRGEALSQGVWPAVVIFPLIGLPIGLVLILVLLFMNLRRRAKEAPKPR</sequence>
<name>A0A1T4XR26_9MICO</name>
<evidence type="ECO:0000256" key="1">
    <source>
        <dbReference type="SAM" id="Phobius"/>
    </source>
</evidence>
<dbReference type="AlphaFoldDB" id="A0A1T4XR26"/>
<protein>
    <recommendedName>
        <fullName evidence="4">Multidrug ABC transporter ATPase</fullName>
    </recommendedName>
</protein>
<keyword evidence="1" id="KW-1133">Transmembrane helix</keyword>
<feature type="transmembrane region" description="Helical" evidence="1">
    <location>
        <begin position="51"/>
        <end position="75"/>
    </location>
</feature>